<dbReference type="PANTHER" id="PTHR16504:SF4">
    <property type="entry name" value="5'(3')-DEOXYRIBONUCLEOTIDASE"/>
    <property type="match status" value="1"/>
</dbReference>
<dbReference type="SFLD" id="SFLDG01126">
    <property type="entry name" value="C1.2:_Nucleotidase_Like"/>
    <property type="match status" value="1"/>
</dbReference>
<dbReference type="SFLD" id="SFLDS00003">
    <property type="entry name" value="Haloacid_Dehalogenase"/>
    <property type="match status" value="1"/>
</dbReference>
<dbReference type="InterPro" id="IPR036412">
    <property type="entry name" value="HAD-like_sf"/>
</dbReference>
<gene>
    <name evidence="3" type="ORF">SAMN06265350_10399</name>
</gene>
<evidence type="ECO:0000313" key="3">
    <source>
        <dbReference type="EMBL" id="SMO53009.1"/>
    </source>
</evidence>
<organism evidence="3 4">
    <name type="scientific">Solitalea koreensis</name>
    <dbReference type="NCBI Taxonomy" id="543615"/>
    <lineage>
        <taxon>Bacteria</taxon>
        <taxon>Pseudomonadati</taxon>
        <taxon>Bacteroidota</taxon>
        <taxon>Sphingobacteriia</taxon>
        <taxon>Sphingobacteriales</taxon>
        <taxon>Sphingobacteriaceae</taxon>
        <taxon>Solitalea</taxon>
    </lineage>
</organism>
<accession>A0A521C0N7</accession>
<dbReference type="Gene3D" id="3.40.50.1000">
    <property type="entry name" value="HAD superfamily/HAD-like"/>
    <property type="match status" value="1"/>
</dbReference>
<dbReference type="Gene3D" id="1.10.40.40">
    <property type="entry name" value="Deoxyribonucleotidase, domain 2"/>
    <property type="match status" value="1"/>
</dbReference>
<proteinExistence type="inferred from homology"/>
<dbReference type="PANTHER" id="PTHR16504">
    <property type="entry name" value="5'(3')-DEOXYRIBONUCLEOTIDASE"/>
    <property type="match status" value="1"/>
</dbReference>
<dbReference type="Proteomes" id="UP000315971">
    <property type="component" value="Unassembled WGS sequence"/>
</dbReference>
<feature type="active site" description="Nucleophile" evidence="2">
    <location>
        <position position="7"/>
    </location>
</feature>
<dbReference type="SFLD" id="SFLDG01146">
    <property type="entry name" value="C1.2.2"/>
    <property type="match status" value="1"/>
</dbReference>
<evidence type="ECO:0000313" key="4">
    <source>
        <dbReference type="Proteomes" id="UP000315971"/>
    </source>
</evidence>
<comment type="similarity">
    <text evidence="1">Belongs to the 5'(3')-deoxyribonucleotidase family.</text>
</comment>
<dbReference type="EMBL" id="FXSZ01000003">
    <property type="protein sequence ID" value="SMO53009.1"/>
    <property type="molecule type" value="Genomic_DNA"/>
</dbReference>
<dbReference type="InterPro" id="IPR010708">
    <property type="entry name" value="5'(3')-deoxyribonucleotidase"/>
</dbReference>
<protein>
    <submittedName>
        <fullName evidence="3">5'(3')-deoxyribonucleotidase</fullName>
    </submittedName>
</protein>
<dbReference type="OrthoDB" id="278110at2"/>
<keyword evidence="4" id="KW-1185">Reference proteome</keyword>
<sequence length="174" mass="20515">MLKLAIDMDEVMADTWSKFIHRFKEQEGFEISAEMLHGKELWQAVPESLTPRVREWINEKNFFRDLPVMPGAREVVAELCNKYEVFVASAASEFPNSYKDKYDWLQDHFPFISWKHIVFCGDKSIINADIMIDDRIRNFTQFKGRPILYTSPHNVNVTHYERVNNWDEVAGLLL</sequence>
<dbReference type="AlphaFoldDB" id="A0A521C0N7"/>
<dbReference type="SUPFAM" id="SSF56784">
    <property type="entry name" value="HAD-like"/>
    <property type="match status" value="1"/>
</dbReference>
<evidence type="ECO:0000256" key="1">
    <source>
        <dbReference type="ARBA" id="ARBA00009589"/>
    </source>
</evidence>
<evidence type="ECO:0000256" key="2">
    <source>
        <dbReference type="PIRSR" id="PIRSR610708-1"/>
    </source>
</evidence>
<dbReference type="InterPro" id="IPR023214">
    <property type="entry name" value="HAD_sf"/>
</dbReference>
<dbReference type="Pfam" id="PF06941">
    <property type="entry name" value="NT5C"/>
    <property type="match status" value="1"/>
</dbReference>
<dbReference type="GO" id="GO:0009223">
    <property type="term" value="P:pyrimidine deoxyribonucleotide catabolic process"/>
    <property type="evidence" value="ECO:0007669"/>
    <property type="project" value="TreeGrafter"/>
</dbReference>
<name>A0A521C0N7_9SPHI</name>
<dbReference type="GO" id="GO:0008253">
    <property type="term" value="F:5'-nucleotidase activity"/>
    <property type="evidence" value="ECO:0007669"/>
    <property type="project" value="InterPro"/>
</dbReference>
<feature type="active site" description="Proton donor" evidence="2">
    <location>
        <position position="9"/>
    </location>
</feature>
<reference evidence="3 4" key="1">
    <citation type="submission" date="2017-05" db="EMBL/GenBank/DDBJ databases">
        <authorList>
            <person name="Varghese N."/>
            <person name="Submissions S."/>
        </authorList>
    </citation>
    <scope>NUCLEOTIDE SEQUENCE [LARGE SCALE GENOMIC DNA]</scope>
    <source>
        <strain evidence="3 4">DSM 21342</strain>
    </source>
</reference>
<dbReference type="RefSeq" id="WP_142602377.1">
    <property type="nucleotide sequence ID" value="NZ_FXSZ01000003.1"/>
</dbReference>